<keyword evidence="3" id="KW-1185">Reference proteome</keyword>
<reference evidence="2 3" key="2">
    <citation type="submission" date="2020-03" db="EMBL/GenBank/DDBJ databases">
        <authorList>
            <person name="Ichikawa N."/>
            <person name="Kimura A."/>
            <person name="Kitahashi Y."/>
            <person name="Uohara A."/>
        </authorList>
    </citation>
    <scope>NUCLEOTIDE SEQUENCE [LARGE SCALE GENOMIC DNA]</scope>
    <source>
        <strain evidence="2 3">NBRC 108639</strain>
    </source>
</reference>
<proteinExistence type="predicted"/>
<dbReference type="EMBL" id="BLPF01000002">
    <property type="protein sequence ID" value="GFJ82194.1"/>
    <property type="molecule type" value="Genomic_DNA"/>
</dbReference>
<sequence length="342" mass="36341">MRTEEDLRAALVEREVLAPDRDRVLERARRTAVRRRRRHTAGAAAATAAVMAAGLPVAVHQWSGGPDRQDPVRTVTAPVAGTAATPSSAPVPSGPRPPFAFTLRPGPIAGFTLQPMGVNADVQIAAIRPAGEGPARAQLFVHRADTKSRAAWDVSDSPARVRVNGKPAWYSVKGAASAIRWEHAPGGWAVIETSGPPLPQQTLVSLAEAVRFTAPYEVTVPYRLSYLPAGYRPFHVVQASPAALSVVQLERDGGAMDITVLDGPPSGRPGWRPDRTIAGRPAQCTDLVDGRRCAVDFGTFTVDVGSGTVSRAEMARVVAGMSFADVRDPATWHELDAALPAR</sequence>
<gene>
    <name evidence="2" type="ORF">Phou_063740</name>
</gene>
<protein>
    <submittedName>
        <fullName evidence="2">Uncharacterized protein</fullName>
    </submittedName>
</protein>
<evidence type="ECO:0000256" key="1">
    <source>
        <dbReference type="SAM" id="Phobius"/>
    </source>
</evidence>
<reference evidence="2 3" key="1">
    <citation type="submission" date="2020-03" db="EMBL/GenBank/DDBJ databases">
        <title>Whole genome shotgun sequence of Phytohabitans houttuyneae NBRC 108639.</title>
        <authorList>
            <person name="Komaki H."/>
            <person name="Tamura T."/>
        </authorList>
    </citation>
    <scope>NUCLEOTIDE SEQUENCE [LARGE SCALE GENOMIC DNA]</scope>
    <source>
        <strain evidence="2 3">NBRC 108639</strain>
    </source>
</reference>
<evidence type="ECO:0000313" key="2">
    <source>
        <dbReference type="EMBL" id="GFJ82194.1"/>
    </source>
</evidence>
<keyword evidence="1" id="KW-0812">Transmembrane</keyword>
<feature type="transmembrane region" description="Helical" evidence="1">
    <location>
        <begin position="39"/>
        <end position="59"/>
    </location>
</feature>
<keyword evidence="1" id="KW-1133">Transmembrane helix</keyword>
<dbReference type="AlphaFoldDB" id="A0A6V8KEE7"/>
<keyword evidence="1" id="KW-0472">Membrane</keyword>
<organism evidence="2 3">
    <name type="scientific">Phytohabitans houttuyneae</name>
    <dbReference type="NCBI Taxonomy" id="1076126"/>
    <lineage>
        <taxon>Bacteria</taxon>
        <taxon>Bacillati</taxon>
        <taxon>Actinomycetota</taxon>
        <taxon>Actinomycetes</taxon>
        <taxon>Micromonosporales</taxon>
        <taxon>Micromonosporaceae</taxon>
    </lineage>
</organism>
<accession>A0A6V8KEE7</accession>
<dbReference type="Proteomes" id="UP000482800">
    <property type="component" value="Unassembled WGS sequence"/>
</dbReference>
<comment type="caution">
    <text evidence="2">The sequence shown here is derived from an EMBL/GenBank/DDBJ whole genome shotgun (WGS) entry which is preliminary data.</text>
</comment>
<dbReference type="RefSeq" id="WP_173062384.1">
    <property type="nucleotide sequence ID" value="NZ_BAABGO010000016.1"/>
</dbReference>
<name>A0A6V8KEE7_9ACTN</name>
<evidence type="ECO:0000313" key="3">
    <source>
        <dbReference type="Proteomes" id="UP000482800"/>
    </source>
</evidence>